<sequence>MQDTLSRSEAARRAGISRPALEKHIRAGRIALTATGEVRVASFDLWLNDRQNRDAPATRAPVARESVDGSAAADARDALKLVEAEGVFETRADAERHRDSFIARLRQVEYEREVKAVALIADTAEAVGKEYAAVRSKLLSIPAEHAPRIHRCKTIAEVQAVLTEVVTEALEALTRDVALGAH</sequence>
<comment type="caution">
    <text evidence="1">The sequence shown here is derived from an EMBL/GenBank/DDBJ whole genome shotgun (WGS) entry which is preliminary data.</text>
</comment>
<organism evidence="1 2">
    <name type="scientific">Roseomonas indoligenes</name>
    <dbReference type="NCBI Taxonomy" id="2820811"/>
    <lineage>
        <taxon>Bacteria</taxon>
        <taxon>Pseudomonadati</taxon>
        <taxon>Pseudomonadota</taxon>
        <taxon>Alphaproteobacteria</taxon>
        <taxon>Acetobacterales</taxon>
        <taxon>Roseomonadaceae</taxon>
        <taxon>Roseomonas</taxon>
    </lineage>
</organism>
<evidence type="ECO:0000313" key="2">
    <source>
        <dbReference type="Proteomes" id="UP000677537"/>
    </source>
</evidence>
<keyword evidence="2" id="KW-1185">Reference proteome</keyword>
<accession>A0A940MXA2</accession>
<dbReference type="RefSeq" id="WP_209371531.1">
    <property type="nucleotide sequence ID" value="NZ_JAGIZA010000003.1"/>
</dbReference>
<reference evidence="1" key="1">
    <citation type="submission" date="2021-03" db="EMBL/GenBank/DDBJ databases">
        <authorList>
            <person name="So Y."/>
        </authorList>
    </citation>
    <scope>NUCLEOTIDE SEQUENCE</scope>
    <source>
        <strain evidence="1">SG15</strain>
    </source>
</reference>
<dbReference type="AlphaFoldDB" id="A0A940MXA2"/>
<dbReference type="Proteomes" id="UP000677537">
    <property type="component" value="Unassembled WGS sequence"/>
</dbReference>
<protein>
    <submittedName>
        <fullName evidence="1">Uncharacterized protein</fullName>
    </submittedName>
</protein>
<gene>
    <name evidence="1" type="ORF">J5Y10_05245</name>
</gene>
<proteinExistence type="predicted"/>
<dbReference type="EMBL" id="JAGIZA010000003">
    <property type="protein sequence ID" value="MBP0492181.1"/>
    <property type="molecule type" value="Genomic_DNA"/>
</dbReference>
<evidence type="ECO:0000313" key="1">
    <source>
        <dbReference type="EMBL" id="MBP0492181.1"/>
    </source>
</evidence>
<name>A0A940MXA2_9PROT</name>